<gene>
    <name evidence="2" type="ORF">ANN_22277</name>
</gene>
<feature type="domain" description="DUF4817" evidence="1">
    <location>
        <begin position="190"/>
        <end position="232"/>
    </location>
</feature>
<comment type="caution">
    <text evidence="2">The sequence shown here is derived from an EMBL/GenBank/DDBJ whole genome shotgun (WGS) entry which is preliminary data.</text>
</comment>
<keyword evidence="3" id="KW-1185">Reference proteome</keyword>
<dbReference type="EMBL" id="JAJSOF020000033">
    <property type="protein sequence ID" value="KAJ4430068.1"/>
    <property type="molecule type" value="Genomic_DNA"/>
</dbReference>
<proteinExistence type="predicted"/>
<evidence type="ECO:0000313" key="2">
    <source>
        <dbReference type="EMBL" id="KAJ4430068.1"/>
    </source>
</evidence>
<evidence type="ECO:0000259" key="1">
    <source>
        <dbReference type="Pfam" id="PF16087"/>
    </source>
</evidence>
<organism evidence="2 3">
    <name type="scientific">Periplaneta americana</name>
    <name type="common">American cockroach</name>
    <name type="synonym">Blatta americana</name>
    <dbReference type="NCBI Taxonomy" id="6978"/>
    <lineage>
        <taxon>Eukaryota</taxon>
        <taxon>Metazoa</taxon>
        <taxon>Ecdysozoa</taxon>
        <taxon>Arthropoda</taxon>
        <taxon>Hexapoda</taxon>
        <taxon>Insecta</taxon>
        <taxon>Pterygota</taxon>
        <taxon>Neoptera</taxon>
        <taxon>Polyneoptera</taxon>
        <taxon>Dictyoptera</taxon>
        <taxon>Blattodea</taxon>
        <taxon>Blattoidea</taxon>
        <taxon>Blattidae</taxon>
        <taxon>Blattinae</taxon>
        <taxon>Periplaneta</taxon>
    </lineage>
</organism>
<dbReference type="Proteomes" id="UP001148838">
    <property type="component" value="Unassembled WGS sequence"/>
</dbReference>
<sequence>MPRYHYERLRCTANFIRNFGALMRETRGNDVIGCGRTSYIGLTTNKIIVANSVVTIYCANPQTRRIPKPKLADYTKVRCVPRLRADNPTLPESSPLLPGKDLFQLYFVITSRRHSDPVKCSLTHRMKMGYAIRKVQDNRQSLELNGLYQLLAYADDVNMLGENPQTIRENTEILLELFSTFCVNVKMQYTLYQRLFLVKQYWITNSITATQRAYQREFGVRNPPKRNTIWDW</sequence>
<dbReference type="Pfam" id="PF16087">
    <property type="entry name" value="DUF4817"/>
    <property type="match status" value="1"/>
</dbReference>
<dbReference type="InterPro" id="IPR032135">
    <property type="entry name" value="DUF4817"/>
</dbReference>
<evidence type="ECO:0000313" key="3">
    <source>
        <dbReference type="Proteomes" id="UP001148838"/>
    </source>
</evidence>
<protein>
    <recommendedName>
        <fullName evidence="1">DUF4817 domain-containing protein</fullName>
    </recommendedName>
</protein>
<reference evidence="2 3" key="1">
    <citation type="journal article" date="2022" name="Allergy">
        <title>Genome assembly and annotation of Periplaneta americana reveal a comprehensive cockroach allergen profile.</title>
        <authorList>
            <person name="Wang L."/>
            <person name="Xiong Q."/>
            <person name="Saelim N."/>
            <person name="Wang L."/>
            <person name="Nong W."/>
            <person name="Wan A.T."/>
            <person name="Shi M."/>
            <person name="Liu X."/>
            <person name="Cao Q."/>
            <person name="Hui J.H.L."/>
            <person name="Sookrung N."/>
            <person name="Leung T.F."/>
            <person name="Tungtrongchitr A."/>
            <person name="Tsui S.K.W."/>
        </authorList>
    </citation>
    <scope>NUCLEOTIDE SEQUENCE [LARGE SCALE GENOMIC DNA]</scope>
    <source>
        <strain evidence="2">PWHHKU_190912</strain>
    </source>
</reference>
<name>A0ABQ8S7X9_PERAM</name>
<accession>A0ABQ8S7X9</accession>